<keyword evidence="1" id="KW-0472">Membrane</keyword>
<organism evidence="3 4">
    <name type="scientific">Eubacterium callanderi</name>
    <dbReference type="NCBI Taxonomy" id="53442"/>
    <lineage>
        <taxon>Bacteria</taxon>
        <taxon>Bacillati</taxon>
        <taxon>Bacillota</taxon>
        <taxon>Clostridia</taxon>
        <taxon>Eubacteriales</taxon>
        <taxon>Eubacteriaceae</taxon>
        <taxon>Eubacterium</taxon>
    </lineage>
</organism>
<evidence type="ECO:0000313" key="4">
    <source>
        <dbReference type="Proteomes" id="UP000586254"/>
    </source>
</evidence>
<feature type="transmembrane region" description="Helical" evidence="1">
    <location>
        <begin position="77"/>
        <end position="96"/>
    </location>
</feature>
<evidence type="ECO:0000259" key="2">
    <source>
        <dbReference type="Pfam" id="PF01757"/>
    </source>
</evidence>
<dbReference type="GO" id="GO:0016747">
    <property type="term" value="F:acyltransferase activity, transferring groups other than amino-acyl groups"/>
    <property type="evidence" value="ECO:0007669"/>
    <property type="project" value="InterPro"/>
</dbReference>
<dbReference type="Proteomes" id="UP000586254">
    <property type="component" value="Unassembled WGS sequence"/>
</dbReference>
<proteinExistence type="predicted"/>
<dbReference type="InterPro" id="IPR002656">
    <property type="entry name" value="Acyl_transf_3_dom"/>
</dbReference>
<keyword evidence="1" id="KW-1133">Transmembrane helix</keyword>
<dbReference type="Pfam" id="PF01757">
    <property type="entry name" value="Acyl_transf_3"/>
    <property type="match status" value="1"/>
</dbReference>
<feature type="transmembrane region" description="Helical" evidence="1">
    <location>
        <begin position="145"/>
        <end position="166"/>
    </location>
</feature>
<protein>
    <submittedName>
        <fullName evidence="3">Acyltransferase family protein</fullName>
    </submittedName>
</protein>
<comment type="caution">
    <text evidence="3">The sequence shown here is derived from an EMBL/GenBank/DDBJ whole genome shotgun (WGS) entry which is preliminary data.</text>
</comment>
<feature type="transmembrane region" description="Helical" evidence="1">
    <location>
        <begin position="45"/>
        <end position="65"/>
    </location>
</feature>
<dbReference type="AlphaFoldDB" id="A0A853JWS4"/>
<feature type="transmembrane region" description="Helical" evidence="1">
    <location>
        <begin position="117"/>
        <end position="133"/>
    </location>
</feature>
<feature type="domain" description="Acyltransferase 3" evidence="2">
    <location>
        <begin position="4"/>
        <end position="162"/>
    </location>
</feature>
<accession>A0A853JWS4</accession>
<dbReference type="RefSeq" id="WP_180494363.1">
    <property type="nucleotide sequence ID" value="NZ_JACCKS010000048.1"/>
</dbReference>
<keyword evidence="3" id="KW-0808">Transferase</keyword>
<evidence type="ECO:0000313" key="3">
    <source>
        <dbReference type="EMBL" id="NZA40380.1"/>
    </source>
</evidence>
<keyword evidence="1" id="KW-0812">Transmembrane</keyword>
<keyword evidence="3" id="KW-0012">Acyltransferase</keyword>
<gene>
    <name evidence="3" type="ORF">H0N91_20175</name>
</gene>
<sequence length="188" mass="21917">MSKIYIYHKNVGGGGYLFGSTYLLIFVLGIYCWKNRSALRSQKSNRYFLIAGLIGISTFLVFNLLQYKKLANPPGLLIMLYTSCIFACVFSGYYFLEKKAKNWKIRPAKYIEQIGHYSMDIFLYHLLLIMIFKKVGSVLHFNENIIYALAVYIIAIGLPIITRIIYTKIYQWLFNKETIMTEIVKNKI</sequence>
<name>A0A853JWS4_9FIRM</name>
<dbReference type="EMBL" id="JACCKS010000048">
    <property type="protein sequence ID" value="NZA40380.1"/>
    <property type="molecule type" value="Genomic_DNA"/>
</dbReference>
<reference evidence="3 4" key="1">
    <citation type="submission" date="2020-07" db="EMBL/GenBank/DDBJ databases">
        <title>Organ Donor 1.</title>
        <authorList>
            <person name="Marsh A.J."/>
            <person name="Azcarate-Peril M.A."/>
        </authorList>
    </citation>
    <scope>NUCLEOTIDE SEQUENCE [LARGE SCALE GENOMIC DNA]</scope>
    <source>
        <strain evidence="3 4">AMC0717</strain>
    </source>
</reference>
<evidence type="ECO:0000256" key="1">
    <source>
        <dbReference type="SAM" id="Phobius"/>
    </source>
</evidence>
<feature type="transmembrane region" description="Helical" evidence="1">
    <location>
        <begin position="15"/>
        <end position="33"/>
    </location>
</feature>